<sequence>MRKIQIIFVCLFIINSSFAQRIQSIPNQFFSSYIGLAKLGTGDRYGLMIGMEYERIFNQRFLWSTELATTIHDGADILKVKPDNLPEQDLSYRYTIAAVQVVGKVGYYFLRTNKFEIGGKAGVVARFQSSSLADDREVLFPALTGYPLPLRINRNTEPQRTVSAGGTLQIFARHNFKNNWVIGATTGLQLDTNGDVLFPQFLLSIGKRF</sequence>
<evidence type="ECO:0000256" key="1">
    <source>
        <dbReference type="SAM" id="SignalP"/>
    </source>
</evidence>
<dbReference type="OrthoDB" id="943345at2"/>
<dbReference type="RefSeq" id="WP_090156395.1">
    <property type="nucleotide sequence ID" value="NZ_FNAN01000020.1"/>
</dbReference>
<reference evidence="3" key="1">
    <citation type="submission" date="2016-10" db="EMBL/GenBank/DDBJ databases">
        <authorList>
            <person name="Varghese N."/>
            <person name="Submissions S."/>
        </authorList>
    </citation>
    <scope>NUCLEOTIDE SEQUENCE [LARGE SCALE GENOMIC DNA]</scope>
    <source>
        <strain evidence="3">DSM 25329</strain>
    </source>
</reference>
<protein>
    <recommendedName>
        <fullName evidence="4">Outer membrane protein beta-barrel domain-containing protein</fullName>
    </recommendedName>
</protein>
<organism evidence="2 3">
    <name type="scientific">Dyadobacter soli</name>
    <dbReference type="NCBI Taxonomy" id="659014"/>
    <lineage>
        <taxon>Bacteria</taxon>
        <taxon>Pseudomonadati</taxon>
        <taxon>Bacteroidota</taxon>
        <taxon>Cytophagia</taxon>
        <taxon>Cytophagales</taxon>
        <taxon>Spirosomataceae</taxon>
        <taxon>Dyadobacter</taxon>
    </lineage>
</organism>
<keyword evidence="3" id="KW-1185">Reference proteome</keyword>
<evidence type="ECO:0000313" key="3">
    <source>
        <dbReference type="Proteomes" id="UP000198748"/>
    </source>
</evidence>
<name>A0A1G7VBI9_9BACT</name>
<gene>
    <name evidence="2" type="ORF">SAMN04487996_12022</name>
</gene>
<proteinExistence type="predicted"/>
<keyword evidence="1" id="KW-0732">Signal</keyword>
<feature type="signal peptide" evidence="1">
    <location>
        <begin position="1"/>
        <end position="19"/>
    </location>
</feature>
<dbReference type="AlphaFoldDB" id="A0A1G7VBI9"/>
<dbReference type="EMBL" id="FNAN01000020">
    <property type="protein sequence ID" value="SDG56921.1"/>
    <property type="molecule type" value="Genomic_DNA"/>
</dbReference>
<evidence type="ECO:0000313" key="2">
    <source>
        <dbReference type="EMBL" id="SDG56921.1"/>
    </source>
</evidence>
<accession>A0A1G7VBI9</accession>
<evidence type="ECO:0008006" key="4">
    <source>
        <dbReference type="Google" id="ProtNLM"/>
    </source>
</evidence>
<dbReference type="Proteomes" id="UP000198748">
    <property type="component" value="Unassembled WGS sequence"/>
</dbReference>
<feature type="chain" id="PRO_5011495125" description="Outer membrane protein beta-barrel domain-containing protein" evidence="1">
    <location>
        <begin position="20"/>
        <end position="209"/>
    </location>
</feature>